<dbReference type="SMART" id="SM00028">
    <property type="entry name" value="TPR"/>
    <property type="match status" value="5"/>
</dbReference>
<protein>
    <submittedName>
        <fullName evidence="3">Sulfotransferase</fullName>
    </submittedName>
</protein>
<keyword evidence="1 3" id="KW-0808">Transferase</keyword>
<gene>
    <name evidence="3" type="ORF">RSPPHO_01528</name>
</gene>
<dbReference type="PANTHER" id="PTHR12788">
    <property type="entry name" value="PROTEIN-TYROSINE SULFOTRANSFERASE 2"/>
    <property type="match status" value="1"/>
</dbReference>
<dbReference type="PATRIC" id="fig|1150469.3.peg.1721"/>
<dbReference type="InterPro" id="IPR027417">
    <property type="entry name" value="P-loop_NTPase"/>
</dbReference>
<dbReference type="InterPro" id="IPR026634">
    <property type="entry name" value="TPST-like"/>
</dbReference>
<dbReference type="PROSITE" id="PS50005">
    <property type="entry name" value="TPR"/>
    <property type="match status" value="2"/>
</dbReference>
<dbReference type="Gene3D" id="1.25.40.10">
    <property type="entry name" value="Tetratricopeptide repeat domain"/>
    <property type="match status" value="2"/>
</dbReference>
<dbReference type="EMBL" id="HE663493">
    <property type="protein sequence ID" value="CCG08154.1"/>
    <property type="molecule type" value="Genomic_DNA"/>
</dbReference>
<dbReference type="PANTHER" id="PTHR12788:SF10">
    <property type="entry name" value="PROTEIN-TYROSINE SULFOTRANSFERASE"/>
    <property type="match status" value="1"/>
</dbReference>
<dbReference type="HOGENOM" id="CLU_017034_0_0_5"/>
<dbReference type="eggNOG" id="COG0457">
    <property type="taxonomic scope" value="Bacteria"/>
</dbReference>
<organism evidence="3 4">
    <name type="scientific">Pararhodospirillum photometricum DSM 122</name>
    <dbReference type="NCBI Taxonomy" id="1150469"/>
    <lineage>
        <taxon>Bacteria</taxon>
        <taxon>Pseudomonadati</taxon>
        <taxon>Pseudomonadota</taxon>
        <taxon>Alphaproteobacteria</taxon>
        <taxon>Rhodospirillales</taxon>
        <taxon>Rhodospirillaceae</taxon>
        <taxon>Pararhodospirillum</taxon>
    </lineage>
</organism>
<keyword evidence="2" id="KW-0802">TPR repeat</keyword>
<dbReference type="GO" id="GO:0008476">
    <property type="term" value="F:protein-tyrosine sulfotransferase activity"/>
    <property type="evidence" value="ECO:0007669"/>
    <property type="project" value="InterPro"/>
</dbReference>
<dbReference type="Gene3D" id="3.40.50.300">
    <property type="entry name" value="P-loop containing nucleotide triphosphate hydrolases"/>
    <property type="match status" value="1"/>
</dbReference>
<evidence type="ECO:0000313" key="4">
    <source>
        <dbReference type="Proteomes" id="UP000033220"/>
    </source>
</evidence>
<dbReference type="SUPFAM" id="SSF52540">
    <property type="entry name" value="P-loop containing nucleoside triphosphate hydrolases"/>
    <property type="match status" value="1"/>
</dbReference>
<evidence type="ECO:0000256" key="1">
    <source>
        <dbReference type="ARBA" id="ARBA00022679"/>
    </source>
</evidence>
<evidence type="ECO:0000313" key="3">
    <source>
        <dbReference type="EMBL" id="CCG08154.1"/>
    </source>
</evidence>
<name>H6SJI9_PARPM</name>
<dbReference type="AlphaFoldDB" id="H6SJI9"/>
<feature type="repeat" description="TPR" evidence="2">
    <location>
        <begin position="27"/>
        <end position="60"/>
    </location>
</feature>
<accession>H6SJI9</accession>
<feature type="repeat" description="TPR" evidence="2">
    <location>
        <begin position="197"/>
        <end position="230"/>
    </location>
</feature>
<dbReference type="Pfam" id="PF14559">
    <property type="entry name" value="TPR_19"/>
    <property type="match status" value="2"/>
</dbReference>
<dbReference type="InterPro" id="IPR019734">
    <property type="entry name" value="TPR_rpt"/>
</dbReference>
<reference evidence="3 4" key="1">
    <citation type="submission" date="2012-02" db="EMBL/GenBank/DDBJ databases">
        <title>Shotgun genome sequence of Phaeospirillum photometricum DSM 122.</title>
        <authorList>
            <person name="Duquesne K."/>
            <person name="Sturgis J."/>
        </authorList>
    </citation>
    <scope>NUCLEOTIDE SEQUENCE [LARGE SCALE GENOMIC DNA]</scope>
    <source>
        <strain evidence="4">DSM122</strain>
    </source>
</reference>
<keyword evidence="4" id="KW-1185">Reference proteome</keyword>
<dbReference type="SUPFAM" id="SSF48452">
    <property type="entry name" value="TPR-like"/>
    <property type="match status" value="2"/>
</dbReference>
<sequence length="578" mass="62668">MACREQGDLAGATQAFRKVLRLDKDHADAHLNLGSCLGLLGETDEALRHFARAAALAPRSPVVLLSQAQAFLDAGLPHRALAAADKALALAPGLVPALVLRAHALARLDHYTAARAAWRAAVAQAPEAPRVLNDAATFLMQDNRLSEAVALQQKARALAPDDRLIRRNLITVLMTEGQVEAAEAEVRAWIADIPDDAWAWRLLGDVLVRAGRFEAGRAALEKAWDLAPADDSIAVALTTTGRMGPDVPAADRILAREAEARAQGGLSVDLAYAAGKVHDDRKEWDAAFAAYSVANQTKGRLQPFDADAHDDEVAALIDTFTPALFERLRGVGSPSEVPVFVVGLPRSGTTLVEQIIASHPEAGGAGELTHFPRLEAELPWLTGDGTQAYPACVAGLRPETLAPFTAAYLETLAHFGGAGARRVVDKLPNNFLRLGLIALAFPRARVVFCQRDLADTCLSLHFQNFMGAHAYRHDLRTLGRYARASLRLKAHWETVLPLPLLTLDYAALVADPETESRRLLDFVGLSWDPAVLAFHQRRVQPVATASRWQVRQPITTRSVARWRAYESHLGPLLETLAD</sequence>
<evidence type="ECO:0000256" key="2">
    <source>
        <dbReference type="PROSITE-ProRule" id="PRU00339"/>
    </source>
</evidence>
<dbReference type="Proteomes" id="UP000033220">
    <property type="component" value="Chromosome DSM 122"/>
</dbReference>
<dbReference type="InterPro" id="IPR011990">
    <property type="entry name" value="TPR-like_helical_dom_sf"/>
</dbReference>
<dbReference type="KEGG" id="rpm:RSPPHO_01528"/>
<dbReference type="STRING" id="1150469.RSPPHO_01528"/>
<proteinExistence type="predicted"/>
<dbReference type="Pfam" id="PF13469">
    <property type="entry name" value="Sulfotransfer_3"/>
    <property type="match status" value="1"/>
</dbReference>